<dbReference type="InterPro" id="IPR035959">
    <property type="entry name" value="RutC-like_sf"/>
</dbReference>
<gene>
    <name evidence="2" type="ORF">ACFP56_18085</name>
</gene>
<evidence type="ECO:0000313" key="2">
    <source>
        <dbReference type="EMBL" id="MFC6334542.1"/>
    </source>
</evidence>
<dbReference type="Pfam" id="PF01042">
    <property type="entry name" value="Ribonuc_L-PSP"/>
    <property type="match status" value="1"/>
</dbReference>
<dbReference type="InterPro" id="IPR006056">
    <property type="entry name" value="RidA"/>
</dbReference>
<dbReference type="InterPro" id="IPR019897">
    <property type="entry name" value="RidA_CS"/>
</dbReference>
<evidence type="ECO:0000313" key="3">
    <source>
        <dbReference type="Proteomes" id="UP001596233"/>
    </source>
</evidence>
<dbReference type="PROSITE" id="PS01094">
    <property type="entry name" value="UPF0076"/>
    <property type="match status" value="1"/>
</dbReference>
<reference evidence="3" key="1">
    <citation type="journal article" date="2019" name="Int. J. Syst. Evol. Microbiol.">
        <title>The Global Catalogue of Microorganisms (GCM) 10K type strain sequencing project: providing services to taxonomists for standard genome sequencing and annotation.</title>
        <authorList>
            <consortium name="The Broad Institute Genomics Platform"/>
            <consortium name="The Broad Institute Genome Sequencing Center for Infectious Disease"/>
            <person name="Wu L."/>
            <person name="Ma J."/>
        </authorList>
    </citation>
    <scope>NUCLEOTIDE SEQUENCE [LARGE SCALE GENOMIC DNA]</scope>
    <source>
        <strain evidence="3">PCU 280</strain>
    </source>
</reference>
<name>A0ABW1V743_9BACL</name>
<sequence length="125" mass="13365">MKKAVHTDLAPQAIGPYSQAVQVGNLLFTSGQLGMDPVTNEFPATAAEQAKQSLNNVKAIVEAAGASMNNIVKTTVFLKDMNDFAAVNEVYASFFEQPFPARSAVEVARLPKDALVEIEVIVQLG</sequence>
<protein>
    <submittedName>
        <fullName evidence="2">RidA family protein</fullName>
    </submittedName>
</protein>
<dbReference type="PANTHER" id="PTHR11803">
    <property type="entry name" value="2-IMINOBUTANOATE/2-IMINOPROPANOATE DEAMINASE RIDA"/>
    <property type="match status" value="1"/>
</dbReference>
<accession>A0ABW1V743</accession>
<dbReference type="SUPFAM" id="SSF55298">
    <property type="entry name" value="YjgF-like"/>
    <property type="match status" value="1"/>
</dbReference>
<comment type="caution">
    <text evidence="2">The sequence shown here is derived from an EMBL/GenBank/DDBJ whole genome shotgun (WGS) entry which is preliminary data.</text>
</comment>
<dbReference type="NCBIfam" id="TIGR00004">
    <property type="entry name" value="Rid family detoxifying hydrolase"/>
    <property type="match status" value="1"/>
</dbReference>
<organism evidence="2 3">
    <name type="scientific">Paenibacillus septentrionalis</name>
    <dbReference type="NCBI Taxonomy" id="429342"/>
    <lineage>
        <taxon>Bacteria</taxon>
        <taxon>Bacillati</taxon>
        <taxon>Bacillota</taxon>
        <taxon>Bacilli</taxon>
        <taxon>Bacillales</taxon>
        <taxon>Paenibacillaceae</taxon>
        <taxon>Paenibacillus</taxon>
    </lineage>
</organism>
<proteinExistence type="inferred from homology"/>
<evidence type="ECO:0000256" key="1">
    <source>
        <dbReference type="ARBA" id="ARBA00010552"/>
    </source>
</evidence>
<dbReference type="Gene3D" id="3.30.1330.40">
    <property type="entry name" value="RutC-like"/>
    <property type="match status" value="1"/>
</dbReference>
<keyword evidence="3" id="KW-1185">Reference proteome</keyword>
<dbReference type="RefSeq" id="WP_379237171.1">
    <property type="nucleotide sequence ID" value="NZ_JBHSTE010000006.1"/>
</dbReference>
<comment type="similarity">
    <text evidence="1">Belongs to the RutC family.</text>
</comment>
<dbReference type="EMBL" id="JBHSTE010000006">
    <property type="protein sequence ID" value="MFC6334542.1"/>
    <property type="molecule type" value="Genomic_DNA"/>
</dbReference>
<dbReference type="InterPro" id="IPR006175">
    <property type="entry name" value="YjgF/YER057c/UK114"/>
</dbReference>
<dbReference type="PANTHER" id="PTHR11803:SF39">
    <property type="entry name" value="2-IMINOBUTANOATE_2-IMINOPROPANOATE DEAMINASE"/>
    <property type="match status" value="1"/>
</dbReference>
<dbReference type="CDD" id="cd00448">
    <property type="entry name" value="YjgF_YER057c_UK114_family"/>
    <property type="match status" value="1"/>
</dbReference>
<dbReference type="Proteomes" id="UP001596233">
    <property type="component" value="Unassembled WGS sequence"/>
</dbReference>